<evidence type="ECO:0000313" key="1">
    <source>
        <dbReference type="Proteomes" id="UP000887579"/>
    </source>
</evidence>
<sequence length="103" mass="11112">MAESIPTSDINNPQSKVSAHQSQSQATSAGPASNSGDREDSVLLAVSSQAYQFQSEDTSASTAAAPWTSSTSEAQKKQFNREWLKSAPASDETHKNEKYEYNP</sequence>
<accession>A0AC34GBA6</accession>
<reference evidence="2" key="1">
    <citation type="submission" date="2022-11" db="UniProtKB">
        <authorList>
            <consortium name="WormBaseParasite"/>
        </authorList>
    </citation>
    <scope>IDENTIFICATION</scope>
</reference>
<organism evidence="1 2">
    <name type="scientific">Panagrolaimus sp. ES5</name>
    <dbReference type="NCBI Taxonomy" id="591445"/>
    <lineage>
        <taxon>Eukaryota</taxon>
        <taxon>Metazoa</taxon>
        <taxon>Ecdysozoa</taxon>
        <taxon>Nematoda</taxon>
        <taxon>Chromadorea</taxon>
        <taxon>Rhabditida</taxon>
        <taxon>Tylenchina</taxon>
        <taxon>Panagrolaimomorpha</taxon>
        <taxon>Panagrolaimoidea</taxon>
        <taxon>Panagrolaimidae</taxon>
        <taxon>Panagrolaimus</taxon>
    </lineage>
</organism>
<dbReference type="WBParaSite" id="ES5_v2.g26714.t1">
    <property type="protein sequence ID" value="ES5_v2.g26714.t1"/>
    <property type="gene ID" value="ES5_v2.g26714"/>
</dbReference>
<proteinExistence type="predicted"/>
<name>A0AC34GBA6_9BILA</name>
<evidence type="ECO:0000313" key="2">
    <source>
        <dbReference type="WBParaSite" id="ES5_v2.g26714.t1"/>
    </source>
</evidence>
<dbReference type="Proteomes" id="UP000887579">
    <property type="component" value="Unplaced"/>
</dbReference>
<protein>
    <submittedName>
        <fullName evidence="2">Uncharacterized protein</fullName>
    </submittedName>
</protein>